<dbReference type="Pfam" id="PF13205">
    <property type="entry name" value="Big_5"/>
    <property type="match status" value="1"/>
</dbReference>
<evidence type="ECO:0000313" key="3">
    <source>
        <dbReference type="EMBL" id="TXD69336.1"/>
    </source>
</evidence>
<evidence type="ECO:0000256" key="1">
    <source>
        <dbReference type="ARBA" id="ARBA00022729"/>
    </source>
</evidence>
<organism evidence="3 4">
    <name type="scientific">Aequorivita lipolytica</name>
    <dbReference type="NCBI Taxonomy" id="153267"/>
    <lineage>
        <taxon>Bacteria</taxon>
        <taxon>Pseudomonadati</taxon>
        <taxon>Bacteroidota</taxon>
        <taxon>Flavobacteriia</taxon>
        <taxon>Flavobacteriales</taxon>
        <taxon>Flavobacteriaceae</taxon>
        <taxon>Aequorivita</taxon>
    </lineage>
</organism>
<dbReference type="EMBL" id="VORU01000005">
    <property type="protein sequence ID" value="TXD69336.1"/>
    <property type="molecule type" value="Genomic_DNA"/>
</dbReference>
<accession>A0A5C6YQY7</accession>
<evidence type="ECO:0000313" key="4">
    <source>
        <dbReference type="Proteomes" id="UP000321945"/>
    </source>
</evidence>
<protein>
    <recommendedName>
        <fullName evidence="2">SbsA Ig-like domain-containing protein</fullName>
    </recommendedName>
</protein>
<keyword evidence="1" id="KW-0732">Signal</keyword>
<comment type="caution">
    <text evidence="3">The sequence shown here is derived from an EMBL/GenBank/DDBJ whole genome shotgun (WGS) entry which is preliminary data.</text>
</comment>
<feature type="domain" description="SbsA Ig-like" evidence="2">
    <location>
        <begin position="59"/>
        <end position="160"/>
    </location>
</feature>
<dbReference type="AlphaFoldDB" id="A0A5C6YQY7"/>
<dbReference type="OrthoDB" id="9809989at2"/>
<dbReference type="InterPro" id="IPR032812">
    <property type="entry name" value="SbsA_Ig"/>
</dbReference>
<keyword evidence="4" id="KW-1185">Reference proteome</keyword>
<gene>
    <name evidence="3" type="ORF">ESV24_08230</name>
</gene>
<evidence type="ECO:0000259" key="2">
    <source>
        <dbReference type="Pfam" id="PF13205"/>
    </source>
</evidence>
<dbReference type="Proteomes" id="UP000321945">
    <property type="component" value="Unassembled WGS sequence"/>
</dbReference>
<reference evidence="3 4" key="1">
    <citation type="submission" date="2019-08" db="EMBL/GenBank/DDBJ databases">
        <title>Genome of Aequorivita lipolytica Y10-2 (type strain).</title>
        <authorList>
            <person name="Bowman J.P."/>
        </authorList>
    </citation>
    <scope>NUCLEOTIDE SEQUENCE [LARGE SCALE GENOMIC DNA]</scope>
    <source>
        <strain evidence="3 4">Y10-2</strain>
    </source>
</reference>
<proteinExistence type="predicted"/>
<name>A0A5C6YQY7_9FLAO</name>
<sequence length="560" mass="64409">MLIVLIVISSFVLLNFELPSFTKHYNLKHRLLYIPIAFLFLLSFTDCAKKGTPSGGLRDTIPPVIVKSSPENYSTNFTGNEIEIRFDEFIKLKEVNKELIISPPMKFAPIITPLSTSKTLKIKILDTLKPNTTYSFNFGNSIVDNNEENKFEYFKYIFSTGSYIDSLKLSGRVKDAQLIAPEVPTTVMLYEANETFTDSIIYSEKPTYITVTKDSTGIFELSNLKEGKYLLLALKEKNSDYIFQPQNDKIGFEKELITIPTDSTYTLTLFKETPSYKFVRPSQVGKNHILFGYEGRADSLNIEMLSEVPEDYISTVFKDEKKDTLHYWFKPAIETDSLIFKITNGAIIDTATVRMRELFKDSLNISALKTGTLKLKDTFKLRANTPLISLDAEKFEIMAKDSTLVEATVKLNKEYNWAEVFFPKKEDESYSIKLLPGALTDFFEKSNDTILFNVKTRLSSDYGTLNLTLVNVEQFPVIVQMLDGKYNIVAEEYITENKNVFFDALSPDKYFLRIIYDTNQNRRWDTGSFLNRMAPEKIIYYPKQIEVRANWSLNETFILK</sequence>